<reference evidence="1 2" key="2">
    <citation type="journal article" date="2010" name="Nucleic Acids Res.">
        <title>BeetleBase in 2010: revisions to provide comprehensive genomic information for Tribolium castaneum.</title>
        <authorList>
            <person name="Kim H.S."/>
            <person name="Murphy T."/>
            <person name="Xia J."/>
            <person name="Caragea D."/>
            <person name="Park Y."/>
            <person name="Beeman R.W."/>
            <person name="Lorenzen M.D."/>
            <person name="Butcher S."/>
            <person name="Manak J.R."/>
            <person name="Brown S.J."/>
        </authorList>
    </citation>
    <scope>GENOME REANNOTATION</scope>
    <source>
        <strain evidence="1 2">Georgia GA2</strain>
    </source>
</reference>
<dbReference type="EMBL" id="KQ971321">
    <property type="protein sequence ID" value="EFA00088.1"/>
    <property type="molecule type" value="Genomic_DNA"/>
</dbReference>
<dbReference type="InParanoid" id="D6WHH2"/>
<dbReference type="KEGG" id="tca:103312350"/>
<reference evidence="1 2" key="1">
    <citation type="journal article" date="2008" name="Nature">
        <title>The genome of the model beetle and pest Tribolium castaneum.</title>
        <authorList>
            <consortium name="Tribolium Genome Sequencing Consortium"/>
            <person name="Richards S."/>
            <person name="Gibbs R.A."/>
            <person name="Weinstock G.M."/>
            <person name="Brown S.J."/>
            <person name="Denell R."/>
            <person name="Beeman R.W."/>
            <person name="Gibbs R."/>
            <person name="Beeman R.W."/>
            <person name="Brown S.J."/>
            <person name="Bucher G."/>
            <person name="Friedrich M."/>
            <person name="Grimmelikhuijzen C.J."/>
            <person name="Klingler M."/>
            <person name="Lorenzen M."/>
            <person name="Richards S."/>
            <person name="Roth S."/>
            <person name="Schroder R."/>
            <person name="Tautz D."/>
            <person name="Zdobnov E.M."/>
            <person name="Muzny D."/>
            <person name="Gibbs R.A."/>
            <person name="Weinstock G.M."/>
            <person name="Attaway T."/>
            <person name="Bell S."/>
            <person name="Buhay C.J."/>
            <person name="Chandrabose M.N."/>
            <person name="Chavez D."/>
            <person name="Clerk-Blankenburg K.P."/>
            <person name="Cree A."/>
            <person name="Dao M."/>
            <person name="Davis C."/>
            <person name="Chacko J."/>
            <person name="Dinh H."/>
            <person name="Dugan-Rocha S."/>
            <person name="Fowler G."/>
            <person name="Garner T.T."/>
            <person name="Garnes J."/>
            <person name="Gnirke A."/>
            <person name="Hawes A."/>
            <person name="Hernandez J."/>
            <person name="Hines S."/>
            <person name="Holder M."/>
            <person name="Hume J."/>
            <person name="Jhangiani S.N."/>
            <person name="Joshi V."/>
            <person name="Khan Z.M."/>
            <person name="Jackson L."/>
            <person name="Kovar C."/>
            <person name="Kowis A."/>
            <person name="Lee S."/>
            <person name="Lewis L.R."/>
            <person name="Margolis J."/>
            <person name="Morgan M."/>
            <person name="Nazareth L.V."/>
            <person name="Nguyen N."/>
            <person name="Okwuonu G."/>
            <person name="Parker D."/>
            <person name="Richards S."/>
            <person name="Ruiz S.J."/>
            <person name="Santibanez J."/>
            <person name="Savard J."/>
            <person name="Scherer S.E."/>
            <person name="Schneider B."/>
            <person name="Sodergren E."/>
            <person name="Tautz D."/>
            <person name="Vattahil S."/>
            <person name="Villasana D."/>
            <person name="White C.S."/>
            <person name="Wright R."/>
            <person name="Park Y."/>
            <person name="Beeman R.W."/>
            <person name="Lord J."/>
            <person name="Oppert B."/>
            <person name="Lorenzen M."/>
            <person name="Brown S."/>
            <person name="Wang L."/>
            <person name="Savard J."/>
            <person name="Tautz D."/>
            <person name="Richards S."/>
            <person name="Weinstock G."/>
            <person name="Gibbs R.A."/>
            <person name="Liu Y."/>
            <person name="Worley K."/>
            <person name="Weinstock G."/>
            <person name="Elsik C.G."/>
            <person name="Reese J.T."/>
            <person name="Elhaik E."/>
            <person name="Landan G."/>
            <person name="Graur D."/>
            <person name="Arensburger P."/>
            <person name="Atkinson P."/>
            <person name="Beeman R.W."/>
            <person name="Beidler J."/>
            <person name="Brown S.J."/>
            <person name="Demuth J.P."/>
            <person name="Drury D.W."/>
            <person name="Du Y.Z."/>
            <person name="Fujiwara H."/>
            <person name="Lorenzen M."/>
            <person name="Maselli V."/>
            <person name="Osanai M."/>
            <person name="Park Y."/>
            <person name="Robertson H.M."/>
            <person name="Tu Z."/>
            <person name="Wang J.J."/>
            <person name="Wang S."/>
            <person name="Richards S."/>
            <person name="Song H."/>
            <person name="Zhang L."/>
            <person name="Sodergren E."/>
            <person name="Werner D."/>
            <person name="Stanke M."/>
            <person name="Morgenstern B."/>
            <person name="Solovyev V."/>
            <person name="Kosarev P."/>
            <person name="Brown G."/>
            <person name="Chen H.C."/>
            <person name="Ermolaeva O."/>
            <person name="Hlavina W."/>
            <person name="Kapustin Y."/>
            <person name="Kiryutin B."/>
            <person name="Kitts P."/>
            <person name="Maglott D."/>
            <person name="Pruitt K."/>
            <person name="Sapojnikov V."/>
            <person name="Souvorov A."/>
            <person name="Mackey A.J."/>
            <person name="Waterhouse R.M."/>
            <person name="Wyder S."/>
            <person name="Zdobnov E.M."/>
            <person name="Zdobnov E.M."/>
            <person name="Wyder S."/>
            <person name="Kriventseva E.V."/>
            <person name="Kadowaki T."/>
            <person name="Bork P."/>
            <person name="Aranda M."/>
            <person name="Bao R."/>
            <person name="Beermann A."/>
            <person name="Berns N."/>
            <person name="Bolognesi R."/>
            <person name="Bonneton F."/>
            <person name="Bopp D."/>
            <person name="Brown S.J."/>
            <person name="Bucher G."/>
            <person name="Butts T."/>
            <person name="Chaumot A."/>
            <person name="Denell R.E."/>
            <person name="Ferrier D.E."/>
            <person name="Friedrich M."/>
            <person name="Gordon C.M."/>
            <person name="Jindra M."/>
            <person name="Klingler M."/>
            <person name="Lan Q."/>
            <person name="Lattorff H.M."/>
            <person name="Laudet V."/>
            <person name="von Levetsow C."/>
            <person name="Liu Z."/>
            <person name="Lutz R."/>
            <person name="Lynch J.A."/>
            <person name="da Fonseca R.N."/>
            <person name="Posnien N."/>
            <person name="Reuter R."/>
            <person name="Roth S."/>
            <person name="Savard J."/>
            <person name="Schinko J.B."/>
            <person name="Schmitt C."/>
            <person name="Schoppmeier M."/>
            <person name="Schroder R."/>
            <person name="Shippy T.D."/>
            <person name="Simonnet F."/>
            <person name="Marques-Souza H."/>
            <person name="Tautz D."/>
            <person name="Tomoyasu Y."/>
            <person name="Trauner J."/>
            <person name="Van der Zee M."/>
            <person name="Vervoort M."/>
            <person name="Wittkopp N."/>
            <person name="Wimmer E.A."/>
            <person name="Yang X."/>
            <person name="Jones A.K."/>
            <person name="Sattelle D.B."/>
            <person name="Ebert P.R."/>
            <person name="Nelson D."/>
            <person name="Scott J.G."/>
            <person name="Beeman R.W."/>
            <person name="Muthukrishnan S."/>
            <person name="Kramer K.J."/>
            <person name="Arakane Y."/>
            <person name="Beeman R.W."/>
            <person name="Zhu Q."/>
            <person name="Hogenkamp D."/>
            <person name="Dixit R."/>
            <person name="Oppert B."/>
            <person name="Jiang H."/>
            <person name="Zou Z."/>
            <person name="Marshall J."/>
            <person name="Elpidina E."/>
            <person name="Vinokurov K."/>
            <person name="Oppert C."/>
            <person name="Zou Z."/>
            <person name="Evans J."/>
            <person name="Lu Z."/>
            <person name="Zhao P."/>
            <person name="Sumathipala N."/>
            <person name="Altincicek B."/>
            <person name="Vilcinskas A."/>
            <person name="Williams M."/>
            <person name="Hultmark D."/>
            <person name="Hetru C."/>
            <person name="Jiang H."/>
            <person name="Grimmelikhuijzen C.J."/>
            <person name="Hauser F."/>
            <person name="Cazzamali G."/>
            <person name="Williamson M."/>
            <person name="Park Y."/>
            <person name="Li B."/>
            <person name="Tanaka Y."/>
            <person name="Predel R."/>
            <person name="Neupert S."/>
            <person name="Schachtner J."/>
            <person name="Verleyen P."/>
            <person name="Raible F."/>
            <person name="Bork P."/>
            <person name="Friedrich M."/>
            <person name="Walden K.K."/>
            <person name="Robertson H.M."/>
            <person name="Angeli S."/>
            <person name="Foret S."/>
            <person name="Bucher G."/>
            <person name="Schuetz S."/>
            <person name="Maleszka R."/>
            <person name="Wimmer E.A."/>
            <person name="Beeman R.W."/>
            <person name="Lorenzen M."/>
            <person name="Tomoyasu Y."/>
            <person name="Miller S.C."/>
            <person name="Grossmann D."/>
            <person name="Bucher G."/>
        </authorList>
    </citation>
    <scope>NUCLEOTIDE SEQUENCE [LARGE SCALE GENOMIC DNA]</scope>
    <source>
        <strain evidence="1 2">Georgia GA2</strain>
    </source>
</reference>
<evidence type="ECO:0000313" key="1">
    <source>
        <dbReference type="EMBL" id="EFA00088.1"/>
    </source>
</evidence>
<dbReference type="OrthoDB" id="6718046at2759"/>
<keyword evidence="2" id="KW-1185">Reference proteome</keyword>
<dbReference type="HOGENOM" id="CLU_1878070_0_0_1"/>
<evidence type="ECO:0000313" key="2">
    <source>
        <dbReference type="Proteomes" id="UP000007266"/>
    </source>
</evidence>
<protein>
    <submittedName>
        <fullName evidence="1">Uncharacterized protein</fullName>
    </submittedName>
</protein>
<dbReference type="Proteomes" id="UP000007266">
    <property type="component" value="Linkage group 3"/>
</dbReference>
<sequence length="136" mass="16423">MFFRHNPRKIQYEILPLTGREHVIREGFSLDAVNLYINNFIKPDAELNKEGKSKSWDVLTTEQKWKSSHSQESNVARKLATFKRLKRKLDTIRNFYPDIYYSKQSVIDLWARHNELYQMDLDVLEYDKDSPIWLWI</sequence>
<gene>
    <name evidence="1" type="primary">AUGUSTUS-3.0.2_02903</name>
    <name evidence="1" type="ORF">TcasGA2_TC002903</name>
</gene>
<organism evidence="1 2">
    <name type="scientific">Tribolium castaneum</name>
    <name type="common">Red flour beetle</name>
    <dbReference type="NCBI Taxonomy" id="7070"/>
    <lineage>
        <taxon>Eukaryota</taxon>
        <taxon>Metazoa</taxon>
        <taxon>Ecdysozoa</taxon>
        <taxon>Arthropoda</taxon>
        <taxon>Hexapoda</taxon>
        <taxon>Insecta</taxon>
        <taxon>Pterygota</taxon>
        <taxon>Neoptera</taxon>
        <taxon>Endopterygota</taxon>
        <taxon>Coleoptera</taxon>
        <taxon>Polyphaga</taxon>
        <taxon>Cucujiformia</taxon>
        <taxon>Tenebrionidae</taxon>
        <taxon>Tenebrionidae incertae sedis</taxon>
        <taxon>Tribolium</taxon>
    </lineage>
</organism>
<accession>D6WHH2</accession>
<dbReference type="AlphaFoldDB" id="D6WHH2"/>
<proteinExistence type="predicted"/>
<name>D6WHH2_TRICA</name>